<accession>A0A5B7JWI4</accession>
<dbReference type="Proteomes" id="UP000324222">
    <property type="component" value="Unassembled WGS sequence"/>
</dbReference>
<sequence>MCCASKVYLSECYRDCSYIAAQLKEHTERSSSSNNIRVNYDDNSSRSRDRGSSVGHVAGLACGVGMRDPLSCVLSFNRDSPSVTRYDVTYGDKDCWFSLRRVWRQ</sequence>
<keyword evidence="3" id="KW-1185">Reference proteome</keyword>
<feature type="compositionally biased region" description="Basic and acidic residues" evidence="1">
    <location>
        <begin position="39"/>
        <end position="51"/>
    </location>
</feature>
<comment type="caution">
    <text evidence="2">The sequence shown here is derived from an EMBL/GenBank/DDBJ whole genome shotgun (WGS) entry which is preliminary data.</text>
</comment>
<evidence type="ECO:0000313" key="2">
    <source>
        <dbReference type="EMBL" id="MPC98636.1"/>
    </source>
</evidence>
<proteinExistence type="predicted"/>
<gene>
    <name evidence="2" type="ORF">E2C01_094013</name>
</gene>
<dbReference type="AlphaFoldDB" id="A0A5B7JWI4"/>
<name>A0A5B7JWI4_PORTR</name>
<feature type="region of interest" description="Disordered" evidence="1">
    <location>
        <begin position="25"/>
        <end position="54"/>
    </location>
</feature>
<dbReference type="EMBL" id="VSRR010114954">
    <property type="protein sequence ID" value="MPC98636.1"/>
    <property type="molecule type" value="Genomic_DNA"/>
</dbReference>
<evidence type="ECO:0000313" key="3">
    <source>
        <dbReference type="Proteomes" id="UP000324222"/>
    </source>
</evidence>
<evidence type="ECO:0000256" key="1">
    <source>
        <dbReference type="SAM" id="MobiDB-lite"/>
    </source>
</evidence>
<organism evidence="2 3">
    <name type="scientific">Portunus trituberculatus</name>
    <name type="common">Swimming crab</name>
    <name type="synonym">Neptunus trituberculatus</name>
    <dbReference type="NCBI Taxonomy" id="210409"/>
    <lineage>
        <taxon>Eukaryota</taxon>
        <taxon>Metazoa</taxon>
        <taxon>Ecdysozoa</taxon>
        <taxon>Arthropoda</taxon>
        <taxon>Crustacea</taxon>
        <taxon>Multicrustacea</taxon>
        <taxon>Malacostraca</taxon>
        <taxon>Eumalacostraca</taxon>
        <taxon>Eucarida</taxon>
        <taxon>Decapoda</taxon>
        <taxon>Pleocyemata</taxon>
        <taxon>Brachyura</taxon>
        <taxon>Eubrachyura</taxon>
        <taxon>Portunoidea</taxon>
        <taxon>Portunidae</taxon>
        <taxon>Portuninae</taxon>
        <taxon>Portunus</taxon>
    </lineage>
</organism>
<reference evidence="2 3" key="1">
    <citation type="submission" date="2019-05" db="EMBL/GenBank/DDBJ databases">
        <title>Another draft genome of Portunus trituberculatus and its Hox gene families provides insights of decapod evolution.</title>
        <authorList>
            <person name="Jeong J.-H."/>
            <person name="Song I."/>
            <person name="Kim S."/>
            <person name="Choi T."/>
            <person name="Kim D."/>
            <person name="Ryu S."/>
            <person name="Kim W."/>
        </authorList>
    </citation>
    <scope>NUCLEOTIDE SEQUENCE [LARGE SCALE GENOMIC DNA]</scope>
    <source>
        <tissue evidence="2">Muscle</tissue>
    </source>
</reference>
<protein>
    <submittedName>
        <fullName evidence="2">Uncharacterized protein</fullName>
    </submittedName>
</protein>